<evidence type="ECO:0000313" key="2">
    <source>
        <dbReference type="Proteomes" id="UP000184225"/>
    </source>
</evidence>
<organism evidence="1 2">
    <name type="scientific">Mesonia phycicola</name>
    <dbReference type="NCBI Taxonomy" id="579105"/>
    <lineage>
        <taxon>Bacteria</taxon>
        <taxon>Pseudomonadati</taxon>
        <taxon>Bacteroidota</taxon>
        <taxon>Flavobacteriia</taxon>
        <taxon>Flavobacteriales</taxon>
        <taxon>Flavobacteriaceae</taxon>
        <taxon>Mesonia</taxon>
    </lineage>
</organism>
<dbReference type="Proteomes" id="UP000184225">
    <property type="component" value="Unassembled WGS sequence"/>
</dbReference>
<keyword evidence="2" id="KW-1185">Reference proteome</keyword>
<dbReference type="AlphaFoldDB" id="A0A1M6HZH8"/>
<gene>
    <name evidence="1" type="ORF">SAMN04488096_1335</name>
</gene>
<reference evidence="1 2" key="1">
    <citation type="submission" date="2016-11" db="EMBL/GenBank/DDBJ databases">
        <authorList>
            <person name="Jaros S."/>
            <person name="Januszkiewicz K."/>
            <person name="Wedrychowicz H."/>
        </authorList>
    </citation>
    <scope>NUCLEOTIDE SEQUENCE [LARGE SCALE GENOMIC DNA]</scope>
    <source>
        <strain evidence="1 2">DSM 21425</strain>
    </source>
</reference>
<dbReference type="EMBL" id="FQYY01000033">
    <property type="protein sequence ID" value="SHJ27577.1"/>
    <property type="molecule type" value="Genomic_DNA"/>
</dbReference>
<protein>
    <submittedName>
        <fullName evidence="1">Uncharacterized protein</fullName>
    </submittedName>
</protein>
<sequence length="41" mass="4624">MSNNKKTTYIQHCIIPTKVWLCPADTDAKASKLALFTIFIP</sequence>
<feature type="non-terminal residue" evidence="1">
    <location>
        <position position="41"/>
    </location>
</feature>
<proteinExistence type="predicted"/>
<evidence type="ECO:0000313" key="1">
    <source>
        <dbReference type="EMBL" id="SHJ27577.1"/>
    </source>
</evidence>
<accession>A0A1M6HZH8</accession>
<dbReference type="STRING" id="579105.SAMN04488096_1335"/>
<name>A0A1M6HZH8_9FLAO</name>